<protein>
    <submittedName>
        <fullName evidence="1">Uncharacterized protein</fullName>
    </submittedName>
</protein>
<sequence>MKDDFVERVGQVEVRLPSLTYLKPGIIRQVRRLGLADALYTIIELSVSREILTVLDEMDHDGYHRLLAAWQRHSGVSLGES</sequence>
<proteinExistence type="predicted"/>
<dbReference type="KEGG" id="nsl:BOX37_31215"/>
<accession>A0A1J0W066</accession>
<name>A0A1J0W066_9NOCA</name>
<gene>
    <name evidence="1" type="ORF">BOX37_31215</name>
</gene>
<organism evidence="1 2">
    <name type="scientific">Nocardia mangyaensis</name>
    <dbReference type="NCBI Taxonomy" id="2213200"/>
    <lineage>
        <taxon>Bacteria</taxon>
        <taxon>Bacillati</taxon>
        <taxon>Actinomycetota</taxon>
        <taxon>Actinomycetes</taxon>
        <taxon>Mycobacteriales</taxon>
        <taxon>Nocardiaceae</taxon>
        <taxon>Nocardia</taxon>
    </lineage>
</organism>
<evidence type="ECO:0000313" key="2">
    <source>
        <dbReference type="Proteomes" id="UP000183810"/>
    </source>
</evidence>
<evidence type="ECO:0000313" key="1">
    <source>
        <dbReference type="EMBL" id="APE37666.1"/>
    </source>
</evidence>
<keyword evidence="2" id="KW-1185">Reference proteome</keyword>
<dbReference type="AlphaFoldDB" id="A0A1J0W066"/>
<reference evidence="1" key="1">
    <citation type="submission" date="2016-11" db="EMBL/GenBank/DDBJ databases">
        <authorList>
            <person name="Jaros S."/>
            <person name="Januszkiewicz K."/>
            <person name="Wedrychowicz H."/>
        </authorList>
    </citation>
    <scope>NUCLEOTIDE SEQUENCE [LARGE SCALE GENOMIC DNA]</scope>
    <source>
        <strain evidence="1">Y48</strain>
    </source>
</reference>
<dbReference type="EMBL" id="CP018082">
    <property type="protein sequence ID" value="APE37666.1"/>
    <property type="molecule type" value="Genomic_DNA"/>
</dbReference>
<dbReference type="Proteomes" id="UP000183810">
    <property type="component" value="Chromosome"/>
</dbReference>